<dbReference type="Gene3D" id="2.60.110.10">
    <property type="entry name" value="Thaumatin"/>
    <property type="match status" value="1"/>
</dbReference>
<dbReference type="PROSITE" id="PS51367">
    <property type="entry name" value="THAUMATIN_2"/>
    <property type="match status" value="1"/>
</dbReference>
<evidence type="ECO:0000313" key="2">
    <source>
        <dbReference type="EMBL" id="AOR36878.1"/>
    </source>
</evidence>
<accession>A0A1D7YMS0</accession>
<keyword evidence="3" id="KW-1185">Reference proteome</keyword>
<protein>
    <submittedName>
        <fullName evidence="2">Thaumatin pathogenesis-like protein</fullName>
    </submittedName>
</protein>
<dbReference type="InterPro" id="IPR037176">
    <property type="entry name" value="Osmotin/thaumatin-like_sf"/>
</dbReference>
<evidence type="ECO:0000256" key="1">
    <source>
        <dbReference type="SAM" id="MobiDB-lite"/>
    </source>
</evidence>
<name>A0A1D7YMS0_9ACTN</name>
<organism evidence="2 3">
    <name type="scientific">Streptomyces fodineus</name>
    <dbReference type="NCBI Taxonomy" id="1904616"/>
    <lineage>
        <taxon>Bacteria</taxon>
        <taxon>Bacillati</taxon>
        <taxon>Actinomycetota</taxon>
        <taxon>Actinomycetes</taxon>
        <taxon>Kitasatosporales</taxon>
        <taxon>Streptomycetaceae</taxon>
        <taxon>Streptomyces</taxon>
    </lineage>
</organism>
<proteinExistence type="predicted"/>
<dbReference type="KEGG" id="spun:BFF78_04290"/>
<dbReference type="EMBL" id="CP017248">
    <property type="protein sequence ID" value="AOR36878.1"/>
    <property type="molecule type" value="Genomic_DNA"/>
</dbReference>
<feature type="region of interest" description="Disordered" evidence="1">
    <location>
        <begin position="56"/>
        <end position="80"/>
    </location>
</feature>
<dbReference type="PANTHER" id="PTHR31013:SF2">
    <property type="entry name" value="THAUMATIN-LIKE PROTEIN"/>
    <property type="match status" value="1"/>
</dbReference>
<dbReference type="Proteomes" id="UP000094960">
    <property type="component" value="Chromosome"/>
</dbReference>
<reference evidence="3" key="1">
    <citation type="submission" date="2016-09" db="EMBL/GenBank/DDBJ databases">
        <title>Streptomyces puniciscabiei strain:TW1S1 Genome sequencing and assembly.</title>
        <authorList>
            <person name="Kim M.-K."/>
            <person name="Kim S.B."/>
        </authorList>
    </citation>
    <scope>NUCLEOTIDE SEQUENCE [LARGE SCALE GENOMIC DNA]</scope>
    <source>
        <strain evidence="3">TW1S1</strain>
    </source>
</reference>
<dbReference type="InterPro" id="IPR001938">
    <property type="entry name" value="Thaumatin"/>
</dbReference>
<dbReference type="Pfam" id="PF00314">
    <property type="entry name" value="Thaumatin"/>
    <property type="match status" value="1"/>
</dbReference>
<dbReference type="PANTHER" id="PTHR31013">
    <property type="entry name" value="THAUMATIN FAMILY PROTEIN-RELATED"/>
    <property type="match status" value="1"/>
</dbReference>
<gene>
    <name evidence="2" type="ORF">BFF78_04290</name>
</gene>
<dbReference type="SMART" id="SM00205">
    <property type="entry name" value="THN"/>
    <property type="match status" value="1"/>
</dbReference>
<evidence type="ECO:0000313" key="3">
    <source>
        <dbReference type="Proteomes" id="UP000094960"/>
    </source>
</evidence>
<dbReference type="AlphaFoldDB" id="A0A1D7YMS0"/>
<dbReference type="SUPFAM" id="SSF49870">
    <property type="entry name" value="Osmotin, thaumatin-like protein"/>
    <property type="match status" value="1"/>
</dbReference>
<dbReference type="PIRSF" id="PIRSF002703">
    <property type="entry name" value="Thaumatin"/>
    <property type="match status" value="1"/>
</dbReference>
<sequence length="259" mass="27814">MCLAPAAATAGAVHAAVADDFRAVPTTASPETGAAAAVPHTVTFVNRSGKKLWIGSTVNRGEPDGDSKSLKSLPTLKPGQSATVKIPENTAPHHWRGKFFARQGCSGKAGSTFHCAVGDCGRFARRCATGEQPVSLAEFNFDMKDRDAPWYDVSYVNAFSLPITIAPRGAENVTQNGSCSKQGCKKSLLRYCPKNDRVHNAAGKVVLCVNPSRDARSAYSNAIEKHCPKAYAWSKQDAETGNKTMRQCSRCKGFVVTFW</sequence>